<organism evidence="1 2">
    <name type="scientific">Paraburkholderia bryophila</name>
    <dbReference type="NCBI Taxonomy" id="420952"/>
    <lineage>
        <taxon>Bacteria</taxon>
        <taxon>Pseudomonadati</taxon>
        <taxon>Pseudomonadota</taxon>
        <taxon>Betaproteobacteria</taxon>
        <taxon>Burkholderiales</taxon>
        <taxon>Burkholderiaceae</taxon>
        <taxon>Paraburkholderia</taxon>
    </lineage>
</organism>
<dbReference type="EMBL" id="JACCAS010000002">
    <property type="protein sequence ID" value="NYH26848.1"/>
    <property type="molecule type" value="Genomic_DNA"/>
</dbReference>
<reference evidence="1 2" key="1">
    <citation type="submission" date="2020-07" db="EMBL/GenBank/DDBJ databases">
        <title>Exploring microbial biodiversity for novel pathways involved in the catabolism of aromatic compounds derived from lignin.</title>
        <authorList>
            <person name="Elkins J."/>
        </authorList>
    </citation>
    <scope>NUCLEOTIDE SEQUENCE [LARGE SCALE GENOMIC DNA]</scope>
    <source>
        <strain evidence="1 2">H2C3C</strain>
    </source>
</reference>
<gene>
    <name evidence="1" type="ORF">GGD40_006419</name>
</gene>
<comment type="caution">
    <text evidence="1">The sequence shown here is derived from an EMBL/GenBank/DDBJ whole genome shotgun (WGS) entry which is preliminary data.</text>
</comment>
<evidence type="ECO:0000313" key="1">
    <source>
        <dbReference type="EMBL" id="NYH26848.1"/>
    </source>
</evidence>
<protein>
    <submittedName>
        <fullName evidence="1">Uncharacterized protein</fullName>
    </submittedName>
</protein>
<name>A0A7Y9WUT2_9BURK</name>
<sequence length="148" mass="15857">MLSTRAFADDAQQCAANAGTLLVGQVVSPPTFKHGMFRKGVELSHTHLTLKGEADGADYDVAIDNVFASGYQQDAAVVPPPLNSIAVGDRLELCGLPFQGGIHWVHTNCGDTPTSQDPNGWLKEIAADGTVGPSFEDSQQYCYLWPHN</sequence>
<proteinExistence type="predicted"/>
<evidence type="ECO:0000313" key="2">
    <source>
        <dbReference type="Proteomes" id="UP000540929"/>
    </source>
</evidence>
<dbReference type="Proteomes" id="UP000540929">
    <property type="component" value="Unassembled WGS sequence"/>
</dbReference>
<accession>A0A7Y9WUT2</accession>
<keyword evidence="2" id="KW-1185">Reference proteome</keyword>
<dbReference type="AlphaFoldDB" id="A0A7Y9WUT2"/>